<dbReference type="Proteomes" id="UP000575985">
    <property type="component" value="Unassembled WGS sequence"/>
</dbReference>
<keyword evidence="2" id="KW-1185">Reference proteome</keyword>
<evidence type="ECO:0000313" key="2">
    <source>
        <dbReference type="Proteomes" id="UP000575985"/>
    </source>
</evidence>
<dbReference type="RefSeq" id="WP_179765914.1">
    <property type="nucleotide sequence ID" value="NZ_JACCFO010000001.1"/>
</dbReference>
<protein>
    <submittedName>
        <fullName evidence="1">Putative negative regulator of RcsB-dependent stress response</fullName>
    </submittedName>
</protein>
<reference evidence="1 2" key="1">
    <citation type="submission" date="2020-07" db="EMBL/GenBank/DDBJ databases">
        <title>Sequencing the genomes of 1000 actinobacteria strains.</title>
        <authorList>
            <person name="Klenk H.-P."/>
        </authorList>
    </citation>
    <scope>NUCLEOTIDE SEQUENCE [LARGE SCALE GENOMIC DNA]</scope>
    <source>
        <strain evidence="1 2">DSM 45927</strain>
    </source>
</reference>
<gene>
    <name evidence="1" type="ORF">HNR12_000500</name>
</gene>
<name>A0A853BFW6_9ACTN</name>
<accession>A0A853BFW6</accession>
<sequence>MTASARRRAERLRARSRLLVAHDTARGGDAAADAALALWRAARRPHPPAPARLERDLAAARAEAAEVAGWVLFDAGHPGARRATREAHALAAEAGDTAMDAFALTNLALQELEAGRTGTARAAAAELLERPGLSGRTALLARVRLARALARGGAAGAALAALGRARAALEDSRTARDPAWTWWVDEGEVLGHRGLALLALGRPGAALEALLDAVALVEAQPNGARGALFHRVSAVGAAAAAGAWPECAAVLARIPAAAAGVESARNRRRLRVALLRLERAPRAPGHVRELARGAARYAAARPGGPAQAESPRS</sequence>
<organism evidence="1 2">
    <name type="scientific">Streptomonospora nanhaiensis</name>
    <dbReference type="NCBI Taxonomy" id="1323731"/>
    <lineage>
        <taxon>Bacteria</taxon>
        <taxon>Bacillati</taxon>
        <taxon>Actinomycetota</taxon>
        <taxon>Actinomycetes</taxon>
        <taxon>Streptosporangiales</taxon>
        <taxon>Nocardiopsidaceae</taxon>
        <taxon>Streptomonospora</taxon>
    </lineage>
</organism>
<proteinExistence type="predicted"/>
<dbReference type="EMBL" id="JACCFO010000001">
    <property type="protein sequence ID" value="NYI94223.1"/>
    <property type="molecule type" value="Genomic_DNA"/>
</dbReference>
<dbReference type="AlphaFoldDB" id="A0A853BFW6"/>
<comment type="caution">
    <text evidence="1">The sequence shown here is derived from an EMBL/GenBank/DDBJ whole genome shotgun (WGS) entry which is preliminary data.</text>
</comment>
<evidence type="ECO:0000313" key="1">
    <source>
        <dbReference type="EMBL" id="NYI94223.1"/>
    </source>
</evidence>